<comment type="caution">
    <text evidence="1">The sequence shown here is derived from an EMBL/GenBank/DDBJ whole genome shotgun (WGS) entry which is preliminary data.</text>
</comment>
<name>A0ABV0Z0K8_9TELE</name>
<sequence length="113" mass="12627">MTLSHAGLCWCREGGVAEAVGRQHRPGSQIAKDTNTVQDLTQYSLTPACWSGFDSSYHHQLFTRGQETNQPFIFERSFGVKPTMLPEVGNWWNRSVMLKLSSATLSTDHPDGE</sequence>
<dbReference type="EMBL" id="JAHRIP010048080">
    <property type="protein sequence ID" value="MEQ2299437.1"/>
    <property type="molecule type" value="Genomic_DNA"/>
</dbReference>
<protein>
    <submittedName>
        <fullName evidence="1">Uncharacterized protein</fullName>
    </submittedName>
</protein>
<proteinExistence type="predicted"/>
<reference evidence="1 2" key="1">
    <citation type="submission" date="2021-06" db="EMBL/GenBank/DDBJ databases">
        <authorList>
            <person name="Palmer J.M."/>
        </authorList>
    </citation>
    <scope>NUCLEOTIDE SEQUENCE [LARGE SCALE GENOMIC DNA]</scope>
    <source>
        <strain evidence="1 2">AS_MEX2019</strain>
        <tissue evidence="1">Muscle</tissue>
    </source>
</reference>
<gene>
    <name evidence="1" type="ORF">AMECASPLE_015148</name>
</gene>
<evidence type="ECO:0000313" key="2">
    <source>
        <dbReference type="Proteomes" id="UP001469553"/>
    </source>
</evidence>
<accession>A0ABV0Z0K8</accession>
<evidence type="ECO:0000313" key="1">
    <source>
        <dbReference type="EMBL" id="MEQ2299437.1"/>
    </source>
</evidence>
<dbReference type="Proteomes" id="UP001469553">
    <property type="component" value="Unassembled WGS sequence"/>
</dbReference>
<keyword evidence="2" id="KW-1185">Reference proteome</keyword>
<organism evidence="1 2">
    <name type="scientific">Ameca splendens</name>
    <dbReference type="NCBI Taxonomy" id="208324"/>
    <lineage>
        <taxon>Eukaryota</taxon>
        <taxon>Metazoa</taxon>
        <taxon>Chordata</taxon>
        <taxon>Craniata</taxon>
        <taxon>Vertebrata</taxon>
        <taxon>Euteleostomi</taxon>
        <taxon>Actinopterygii</taxon>
        <taxon>Neopterygii</taxon>
        <taxon>Teleostei</taxon>
        <taxon>Neoteleostei</taxon>
        <taxon>Acanthomorphata</taxon>
        <taxon>Ovalentaria</taxon>
        <taxon>Atherinomorphae</taxon>
        <taxon>Cyprinodontiformes</taxon>
        <taxon>Goodeidae</taxon>
        <taxon>Ameca</taxon>
    </lineage>
</organism>